<keyword evidence="2" id="KW-1185">Reference proteome</keyword>
<organism evidence="1 2">
    <name type="scientific">Caerostris extrusa</name>
    <name type="common">Bark spider</name>
    <name type="synonym">Caerostris bankana</name>
    <dbReference type="NCBI Taxonomy" id="172846"/>
    <lineage>
        <taxon>Eukaryota</taxon>
        <taxon>Metazoa</taxon>
        <taxon>Ecdysozoa</taxon>
        <taxon>Arthropoda</taxon>
        <taxon>Chelicerata</taxon>
        <taxon>Arachnida</taxon>
        <taxon>Araneae</taxon>
        <taxon>Araneomorphae</taxon>
        <taxon>Entelegynae</taxon>
        <taxon>Araneoidea</taxon>
        <taxon>Araneidae</taxon>
        <taxon>Caerostris</taxon>
    </lineage>
</organism>
<proteinExistence type="predicted"/>
<dbReference type="AlphaFoldDB" id="A0AAV4SW06"/>
<evidence type="ECO:0000313" key="2">
    <source>
        <dbReference type="Proteomes" id="UP001054945"/>
    </source>
</evidence>
<reference evidence="1 2" key="1">
    <citation type="submission" date="2021-06" db="EMBL/GenBank/DDBJ databases">
        <title>Caerostris extrusa draft genome.</title>
        <authorList>
            <person name="Kono N."/>
            <person name="Arakawa K."/>
        </authorList>
    </citation>
    <scope>NUCLEOTIDE SEQUENCE [LARGE SCALE GENOMIC DNA]</scope>
</reference>
<comment type="caution">
    <text evidence="1">The sequence shown here is derived from an EMBL/GenBank/DDBJ whole genome shotgun (WGS) entry which is preliminary data.</text>
</comment>
<evidence type="ECO:0000313" key="1">
    <source>
        <dbReference type="EMBL" id="GIY37326.1"/>
    </source>
</evidence>
<protein>
    <submittedName>
        <fullName evidence="1">Uncharacterized protein</fullName>
    </submittedName>
</protein>
<name>A0AAV4SW06_CAEEX</name>
<sequence>MLLTHGHAKLDRPLYKSNRICDSLSVQVPSEIQNAQTQKSQYRLILISALERSGFAETEALFLEKAHMAWRLFKLFRLEKRKLFSFPLLPLPPHSLSLPVCLVSSFVVVNLQELIPPSASTCDNNHS</sequence>
<dbReference type="EMBL" id="BPLR01010157">
    <property type="protein sequence ID" value="GIY37326.1"/>
    <property type="molecule type" value="Genomic_DNA"/>
</dbReference>
<gene>
    <name evidence="1" type="ORF">CEXT_187741</name>
</gene>
<accession>A0AAV4SW06</accession>
<dbReference type="Proteomes" id="UP001054945">
    <property type="component" value="Unassembled WGS sequence"/>
</dbReference>